<reference evidence="1 2" key="1">
    <citation type="journal article" date="2018" name="Front. Plant Sci.">
        <title>Red Clover (Trifolium pratense) and Zigzag Clover (T. medium) - A Picture of Genomic Similarities and Differences.</title>
        <authorList>
            <person name="Dluhosova J."/>
            <person name="Istvanek J."/>
            <person name="Nedelnik J."/>
            <person name="Repkova J."/>
        </authorList>
    </citation>
    <scope>NUCLEOTIDE SEQUENCE [LARGE SCALE GENOMIC DNA]</scope>
    <source>
        <strain evidence="2">cv. 10/8</strain>
        <tissue evidence="1">Leaf</tissue>
    </source>
</reference>
<dbReference type="AlphaFoldDB" id="A0A392VM72"/>
<accession>A0A392VM72</accession>
<proteinExistence type="predicted"/>
<organism evidence="1 2">
    <name type="scientific">Trifolium medium</name>
    <dbReference type="NCBI Taxonomy" id="97028"/>
    <lineage>
        <taxon>Eukaryota</taxon>
        <taxon>Viridiplantae</taxon>
        <taxon>Streptophyta</taxon>
        <taxon>Embryophyta</taxon>
        <taxon>Tracheophyta</taxon>
        <taxon>Spermatophyta</taxon>
        <taxon>Magnoliopsida</taxon>
        <taxon>eudicotyledons</taxon>
        <taxon>Gunneridae</taxon>
        <taxon>Pentapetalae</taxon>
        <taxon>rosids</taxon>
        <taxon>fabids</taxon>
        <taxon>Fabales</taxon>
        <taxon>Fabaceae</taxon>
        <taxon>Papilionoideae</taxon>
        <taxon>50 kb inversion clade</taxon>
        <taxon>NPAAA clade</taxon>
        <taxon>Hologalegina</taxon>
        <taxon>IRL clade</taxon>
        <taxon>Trifolieae</taxon>
        <taxon>Trifolium</taxon>
    </lineage>
</organism>
<sequence length="26" mass="2845">MGMRVVILSCSPFMVFSSSVISKNPK</sequence>
<evidence type="ECO:0000313" key="1">
    <source>
        <dbReference type="EMBL" id="MCI89504.1"/>
    </source>
</evidence>
<dbReference type="Proteomes" id="UP000265520">
    <property type="component" value="Unassembled WGS sequence"/>
</dbReference>
<dbReference type="EMBL" id="LXQA011220872">
    <property type="protein sequence ID" value="MCI89504.1"/>
    <property type="molecule type" value="Genomic_DNA"/>
</dbReference>
<comment type="caution">
    <text evidence="1">The sequence shown here is derived from an EMBL/GenBank/DDBJ whole genome shotgun (WGS) entry which is preliminary data.</text>
</comment>
<feature type="non-terminal residue" evidence="1">
    <location>
        <position position="26"/>
    </location>
</feature>
<evidence type="ECO:0000313" key="2">
    <source>
        <dbReference type="Proteomes" id="UP000265520"/>
    </source>
</evidence>
<name>A0A392VM72_9FABA</name>
<keyword evidence="2" id="KW-1185">Reference proteome</keyword>
<protein>
    <submittedName>
        <fullName evidence="1">Uncharacterized protein</fullName>
    </submittedName>
</protein>